<dbReference type="InterPro" id="IPR010496">
    <property type="entry name" value="AL/BT2_dom"/>
</dbReference>
<dbReference type="InterPro" id="IPR016024">
    <property type="entry name" value="ARM-type_fold"/>
</dbReference>
<name>A0A1U9NJG2_9BACT</name>
<dbReference type="EMBL" id="CP019791">
    <property type="protein sequence ID" value="AQT68073.1"/>
    <property type="molecule type" value="Genomic_DNA"/>
</dbReference>
<dbReference type="Gene3D" id="1.25.10.10">
    <property type="entry name" value="Leucine-rich Repeat Variant"/>
    <property type="match status" value="1"/>
</dbReference>
<gene>
    <name evidence="3" type="ORF">STSP2_01228</name>
</gene>
<dbReference type="Pfam" id="PF06439">
    <property type="entry name" value="3keto-disac_hyd"/>
    <property type="match status" value="1"/>
</dbReference>
<dbReference type="Gene3D" id="2.60.120.560">
    <property type="entry name" value="Exo-inulinase, domain 1"/>
    <property type="match status" value="1"/>
</dbReference>
<feature type="signal peptide" evidence="1">
    <location>
        <begin position="1"/>
        <end position="18"/>
    </location>
</feature>
<dbReference type="InterPro" id="IPR011989">
    <property type="entry name" value="ARM-like"/>
</dbReference>
<dbReference type="GO" id="GO:0016787">
    <property type="term" value="F:hydrolase activity"/>
    <property type="evidence" value="ECO:0007669"/>
    <property type="project" value="InterPro"/>
</dbReference>
<feature type="domain" description="3-keto-alpha-glucoside-1,2-lyase/3-keto-2-hydroxy-glucal hydratase" evidence="2">
    <location>
        <begin position="342"/>
        <end position="527"/>
    </location>
</feature>
<dbReference type="SUPFAM" id="SSF48371">
    <property type="entry name" value="ARM repeat"/>
    <property type="match status" value="1"/>
</dbReference>
<keyword evidence="4" id="KW-1185">Reference proteome</keyword>
<dbReference type="STRING" id="1936003.STSP2_01228"/>
<dbReference type="OrthoDB" id="266976at2"/>
<sequence length="529" mass="58041" precursor="true">MRTLKMLFGMMVVLSAIAVGQAANPAVDRITEQMPANSSAMKDSLAVQLVGMTPESVEYLAGKLTPYDKGRPEAEYGISAMTDFIQDQKKDAIREDYAMLLADMIDDVPDKLGKAFLIEQLQLVGDEEVVDTVAGYLNDSFLCDFATRTLLTIGGDSVEAKLLAAFDTAYPENKLHLMQGLGEMQSMAGADKIQPYAASNNWKMRKAALQALANIGKTSSRGVLKNAVNVDDAYKKADNASLYLLFARRQAEQGKYDACARICNEVAGMFGDESHLSFAAADSMATAIGLDNVDKIKNVNLREKTEKQIRASLGADFVKSEHLAQEKDHVIKDLSEEEKQQGFELLFNGEDMTGWVGNKDSYGVKDGILFCRKGTGRNIYTEDTYDDFVMRFDFRLQPGTNNGLGIRSPATGDAAYVGMELQILDNTAEKYSNLKPYQYHGSVYGVIPAKRGYLNPVGEWNRQEVIADGHNIKVVLNGETILDGNIKKASEGGTIDGKDHPGLLNESGHIGFLGHGDFVEFKNIRIKEL</sequence>
<dbReference type="RefSeq" id="WP_146660777.1">
    <property type="nucleotide sequence ID" value="NZ_CP019791.1"/>
</dbReference>
<dbReference type="Proteomes" id="UP000189674">
    <property type="component" value="Chromosome"/>
</dbReference>
<evidence type="ECO:0000313" key="4">
    <source>
        <dbReference type="Proteomes" id="UP000189674"/>
    </source>
</evidence>
<reference evidence="4" key="1">
    <citation type="submission" date="2017-02" db="EMBL/GenBank/DDBJ databases">
        <title>Comparative genomics and description of representatives of a novel lineage of planctomycetes thriving in anoxic sediments.</title>
        <authorList>
            <person name="Spring S."/>
            <person name="Bunk B."/>
            <person name="Sproer C."/>
        </authorList>
    </citation>
    <scope>NUCLEOTIDE SEQUENCE [LARGE SCALE GENOMIC DNA]</scope>
    <source>
        <strain evidence="4">ST-NAGAB-D1</strain>
    </source>
</reference>
<protein>
    <recommendedName>
        <fullName evidence="2">3-keto-alpha-glucoside-1,2-lyase/3-keto-2-hydroxy-glucal hydratase domain-containing protein</fullName>
    </recommendedName>
</protein>
<accession>A0A1U9NJG2</accession>
<proteinExistence type="predicted"/>
<evidence type="ECO:0000259" key="2">
    <source>
        <dbReference type="Pfam" id="PF06439"/>
    </source>
</evidence>
<dbReference type="KEGG" id="alus:STSP2_01228"/>
<evidence type="ECO:0000313" key="3">
    <source>
        <dbReference type="EMBL" id="AQT68073.1"/>
    </source>
</evidence>
<organism evidence="3 4">
    <name type="scientific">Anaerohalosphaera lusitana</name>
    <dbReference type="NCBI Taxonomy" id="1936003"/>
    <lineage>
        <taxon>Bacteria</taxon>
        <taxon>Pseudomonadati</taxon>
        <taxon>Planctomycetota</taxon>
        <taxon>Phycisphaerae</taxon>
        <taxon>Sedimentisphaerales</taxon>
        <taxon>Anaerohalosphaeraceae</taxon>
        <taxon>Anaerohalosphaera</taxon>
    </lineage>
</organism>
<keyword evidence="1" id="KW-0732">Signal</keyword>
<evidence type="ECO:0000256" key="1">
    <source>
        <dbReference type="SAM" id="SignalP"/>
    </source>
</evidence>
<dbReference type="AlphaFoldDB" id="A0A1U9NJG2"/>
<feature type="chain" id="PRO_5012301699" description="3-keto-alpha-glucoside-1,2-lyase/3-keto-2-hydroxy-glucal hydratase domain-containing protein" evidence="1">
    <location>
        <begin position="19"/>
        <end position="529"/>
    </location>
</feature>